<dbReference type="PANTHER" id="PTHR43110">
    <property type="entry name" value="THIOL PEROXIDASE"/>
    <property type="match status" value="1"/>
</dbReference>
<evidence type="ECO:0000313" key="8">
    <source>
        <dbReference type="Proteomes" id="UP000270616"/>
    </source>
</evidence>
<dbReference type="RefSeq" id="WP_123826472.1">
    <property type="nucleotide sequence ID" value="NZ_RKMF01000017.1"/>
</dbReference>
<dbReference type="PANTHER" id="PTHR43110:SF1">
    <property type="entry name" value="THIOL PEROXIDASE"/>
    <property type="match status" value="1"/>
</dbReference>
<dbReference type="Pfam" id="PF00578">
    <property type="entry name" value="AhpC-TSA"/>
    <property type="match status" value="1"/>
</dbReference>
<dbReference type="OrthoDB" id="9812811at2"/>
<protein>
    <submittedName>
        <fullName evidence="7">Peroxiredoxin</fullName>
    </submittedName>
</protein>
<dbReference type="PIRSF" id="PIRSF000239">
    <property type="entry name" value="AHPC"/>
    <property type="match status" value="1"/>
</dbReference>
<evidence type="ECO:0000256" key="2">
    <source>
        <dbReference type="ARBA" id="ARBA00022862"/>
    </source>
</evidence>
<evidence type="ECO:0000256" key="4">
    <source>
        <dbReference type="ARBA" id="ARBA00023284"/>
    </source>
</evidence>
<evidence type="ECO:0000259" key="6">
    <source>
        <dbReference type="PROSITE" id="PS51352"/>
    </source>
</evidence>
<dbReference type="GO" id="GO:0004601">
    <property type="term" value="F:peroxidase activity"/>
    <property type="evidence" value="ECO:0007669"/>
    <property type="project" value="UniProtKB-KW"/>
</dbReference>
<keyword evidence="1" id="KW-0575">Peroxidase</keyword>
<dbReference type="AlphaFoldDB" id="A0A3N4A136"/>
<dbReference type="InterPro" id="IPR000866">
    <property type="entry name" value="AhpC/TSA"/>
</dbReference>
<dbReference type="InterPro" id="IPR036249">
    <property type="entry name" value="Thioredoxin-like_sf"/>
</dbReference>
<gene>
    <name evidence="7" type="ORF">EDL96_12090</name>
</gene>
<keyword evidence="4" id="KW-0676">Redox-active center</keyword>
<name>A0A3N4A136_9MICC</name>
<accession>A0A3N4A136</accession>
<organism evidence="7 8">
    <name type="scientific">Kocuria soli</name>
    <dbReference type="NCBI Taxonomy" id="2485125"/>
    <lineage>
        <taxon>Bacteria</taxon>
        <taxon>Bacillati</taxon>
        <taxon>Actinomycetota</taxon>
        <taxon>Actinomycetes</taxon>
        <taxon>Micrococcales</taxon>
        <taxon>Micrococcaceae</taxon>
        <taxon>Kocuria</taxon>
    </lineage>
</organism>
<dbReference type="Proteomes" id="UP000270616">
    <property type="component" value="Unassembled WGS sequence"/>
</dbReference>
<evidence type="ECO:0000256" key="3">
    <source>
        <dbReference type="ARBA" id="ARBA00023002"/>
    </source>
</evidence>
<keyword evidence="3" id="KW-0560">Oxidoreductase</keyword>
<sequence length="156" mass="17342">MLDVGQFAPDFTLTNQYGEEVQLSEHRGRPVVLVFYPFAFSSVCTGEMCSLQDMLEEVQEVDALLLAVSTDTFHVLKAFANQESLDFDLLSDFWPHGQVAESYGVLDPEKGVPSRTTFLIDADGLILDRFTSAEMGTPRDTEAYRRALAKLEGQPA</sequence>
<evidence type="ECO:0000313" key="7">
    <source>
        <dbReference type="EMBL" id="ROZ61847.1"/>
    </source>
</evidence>
<evidence type="ECO:0000256" key="1">
    <source>
        <dbReference type="ARBA" id="ARBA00022559"/>
    </source>
</evidence>
<proteinExistence type="predicted"/>
<keyword evidence="2" id="KW-0049">Antioxidant</keyword>
<dbReference type="CDD" id="cd03018">
    <property type="entry name" value="PRX_AhpE_like"/>
    <property type="match status" value="1"/>
</dbReference>
<dbReference type="SUPFAM" id="SSF52833">
    <property type="entry name" value="Thioredoxin-like"/>
    <property type="match status" value="1"/>
</dbReference>
<evidence type="ECO:0000256" key="5">
    <source>
        <dbReference type="PIRSR" id="PIRSR000239-1"/>
    </source>
</evidence>
<dbReference type="InterPro" id="IPR024706">
    <property type="entry name" value="Peroxiredoxin_AhpC-typ"/>
</dbReference>
<reference evidence="7 8" key="1">
    <citation type="submission" date="2018-10" db="EMBL/GenBank/DDBJ databases">
        <title>Kocuria sp. M5W7-7, whole genome shotgun sequence.</title>
        <authorList>
            <person name="Tuo L."/>
        </authorList>
    </citation>
    <scope>NUCLEOTIDE SEQUENCE [LARGE SCALE GENOMIC DNA]</scope>
    <source>
        <strain evidence="7 8">M5W7-7</strain>
    </source>
</reference>
<dbReference type="EMBL" id="RKMF01000017">
    <property type="protein sequence ID" value="ROZ61847.1"/>
    <property type="molecule type" value="Genomic_DNA"/>
</dbReference>
<keyword evidence="8" id="KW-1185">Reference proteome</keyword>
<comment type="caution">
    <text evidence="7">The sequence shown here is derived from an EMBL/GenBank/DDBJ whole genome shotgun (WGS) entry which is preliminary data.</text>
</comment>
<dbReference type="InterPro" id="IPR013766">
    <property type="entry name" value="Thioredoxin_domain"/>
</dbReference>
<dbReference type="InterPro" id="IPR050455">
    <property type="entry name" value="Tpx_Peroxidase_subfamily"/>
</dbReference>
<dbReference type="PROSITE" id="PS51352">
    <property type="entry name" value="THIOREDOXIN_2"/>
    <property type="match status" value="1"/>
</dbReference>
<feature type="active site" description="Cysteine sulfenic acid (-SOH) intermediate; for peroxidase activity" evidence="5">
    <location>
        <position position="44"/>
    </location>
</feature>
<feature type="domain" description="Thioredoxin" evidence="6">
    <location>
        <begin position="2"/>
        <end position="153"/>
    </location>
</feature>
<dbReference type="Gene3D" id="3.40.30.10">
    <property type="entry name" value="Glutaredoxin"/>
    <property type="match status" value="1"/>
</dbReference>